<name>A0A9P4IN36_9PEZI</name>
<organism evidence="3 4">
    <name type="scientific">Rhizodiscina lignyota</name>
    <dbReference type="NCBI Taxonomy" id="1504668"/>
    <lineage>
        <taxon>Eukaryota</taxon>
        <taxon>Fungi</taxon>
        <taxon>Dikarya</taxon>
        <taxon>Ascomycota</taxon>
        <taxon>Pezizomycotina</taxon>
        <taxon>Dothideomycetes</taxon>
        <taxon>Pleosporomycetidae</taxon>
        <taxon>Aulographales</taxon>
        <taxon>Rhizodiscinaceae</taxon>
        <taxon>Rhizodiscina</taxon>
    </lineage>
</organism>
<feature type="domain" description="WIBG Mago-binding" evidence="2">
    <location>
        <begin position="21"/>
        <end position="47"/>
    </location>
</feature>
<dbReference type="GO" id="GO:0005737">
    <property type="term" value="C:cytoplasm"/>
    <property type="evidence" value="ECO:0007669"/>
    <property type="project" value="TreeGrafter"/>
</dbReference>
<dbReference type="InterPro" id="IPR036348">
    <property type="entry name" value="WIBG_N_sf"/>
</dbReference>
<feature type="compositionally biased region" description="Basic residues" evidence="1">
    <location>
        <begin position="89"/>
        <end position="99"/>
    </location>
</feature>
<feature type="region of interest" description="Disordered" evidence="1">
    <location>
        <begin position="1"/>
        <end position="156"/>
    </location>
</feature>
<dbReference type="PANTHER" id="PTHR22959:SF0">
    <property type="entry name" value="PARTNER OF Y14 AND MAGO"/>
    <property type="match status" value="1"/>
</dbReference>
<keyword evidence="4" id="KW-1185">Reference proteome</keyword>
<gene>
    <name evidence="3" type="ORF">NA57DRAFT_72905</name>
</gene>
<evidence type="ECO:0000313" key="4">
    <source>
        <dbReference type="Proteomes" id="UP000799772"/>
    </source>
</evidence>
<feature type="compositionally biased region" description="Polar residues" evidence="1">
    <location>
        <begin position="1"/>
        <end position="31"/>
    </location>
</feature>
<dbReference type="Proteomes" id="UP000799772">
    <property type="component" value="Unassembled WGS sequence"/>
</dbReference>
<dbReference type="GO" id="GO:1903259">
    <property type="term" value="P:exon-exon junction complex disassembly"/>
    <property type="evidence" value="ECO:0007669"/>
    <property type="project" value="InterPro"/>
</dbReference>
<dbReference type="SMART" id="SM01273">
    <property type="entry name" value="Mago-bind"/>
    <property type="match status" value="1"/>
</dbReference>
<evidence type="ECO:0000313" key="3">
    <source>
        <dbReference type="EMBL" id="KAF2101462.1"/>
    </source>
</evidence>
<evidence type="ECO:0000256" key="1">
    <source>
        <dbReference type="SAM" id="MobiDB-lite"/>
    </source>
</evidence>
<dbReference type="EMBL" id="ML978123">
    <property type="protein sequence ID" value="KAF2101462.1"/>
    <property type="molecule type" value="Genomic_DNA"/>
</dbReference>
<accession>A0A9P4IN36</accession>
<dbReference type="SUPFAM" id="SSF101931">
    <property type="entry name" value="Pym (Within the bgcn gene intron protein, WIBG), N-terminal domain"/>
    <property type="match status" value="1"/>
</dbReference>
<dbReference type="GO" id="GO:0035145">
    <property type="term" value="C:exon-exon junction complex"/>
    <property type="evidence" value="ECO:0007669"/>
    <property type="project" value="TreeGrafter"/>
</dbReference>
<protein>
    <recommendedName>
        <fullName evidence="2">WIBG Mago-binding domain-containing protein</fullName>
    </recommendedName>
</protein>
<sequence>MSSNDAPTNVSKAGISTSASGERVIASSTRADGTVRKERRVRPGYRPPEDVEVYKNRTAEAWKNRGSAGVPGAEKVDTEEKKSSASSKNAKKREARKKAAANVAESQKDNLDKGGSVNEAKPAEPAASVENKEATIESEKAEVDPEAEKEKEARKLAKKLRQARELKDKKEKGDALLPEQLEKVIRINELIRQLEILGYDANGEKKATNDTG</sequence>
<evidence type="ECO:0000259" key="2">
    <source>
        <dbReference type="SMART" id="SM01273"/>
    </source>
</evidence>
<feature type="compositionally biased region" description="Basic and acidic residues" evidence="1">
    <location>
        <begin position="47"/>
        <end position="63"/>
    </location>
</feature>
<proteinExistence type="predicted"/>
<dbReference type="InterPro" id="IPR015362">
    <property type="entry name" value="WIBG_mago-bd"/>
</dbReference>
<dbReference type="InterPro" id="IPR039333">
    <property type="entry name" value="PYM1"/>
</dbReference>
<dbReference type="AlphaFoldDB" id="A0A9P4IN36"/>
<reference evidence="3" key="1">
    <citation type="journal article" date="2020" name="Stud. Mycol.">
        <title>101 Dothideomycetes genomes: a test case for predicting lifestyles and emergence of pathogens.</title>
        <authorList>
            <person name="Haridas S."/>
            <person name="Albert R."/>
            <person name="Binder M."/>
            <person name="Bloem J."/>
            <person name="Labutti K."/>
            <person name="Salamov A."/>
            <person name="Andreopoulos B."/>
            <person name="Baker S."/>
            <person name="Barry K."/>
            <person name="Bills G."/>
            <person name="Bluhm B."/>
            <person name="Cannon C."/>
            <person name="Castanera R."/>
            <person name="Culley D."/>
            <person name="Daum C."/>
            <person name="Ezra D."/>
            <person name="Gonzalez J."/>
            <person name="Henrissat B."/>
            <person name="Kuo A."/>
            <person name="Liang C."/>
            <person name="Lipzen A."/>
            <person name="Lutzoni F."/>
            <person name="Magnuson J."/>
            <person name="Mondo S."/>
            <person name="Nolan M."/>
            <person name="Ohm R."/>
            <person name="Pangilinan J."/>
            <person name="Park H.-J."/>
            <person name="Ramirez L."/>
            <person name="Alfaro M."/>
            <person name="Sun H."/>
            <person name="Tritt A."/>
            <person name="Yoshinaga Y."/>
            <person name="Zwiers L.-H."/>
            <person name="Turgeon B."/>
            <person name="Goodwin S."/>
            <person name="Spatafora J."/>
            <person name="Crous P."/>
            <person name="Grigoriev I."/>
        </authorList>
    </citation>
    <scope>NUCLEOTIDE SEQUENCE</scope>
    <source>
        <strain evidence="3">CBS 133067</strain>
    </source>
</reference>
<comment type="caution">
    <text evidence="3">The sequence shown here is derived from an EMBL/GenBank/DDBJ whole genome shotgun (WGS) entry which is preliminary data.</text>
</comment>
<feature type="compositionally biased region" description="Basic and acidic residues" evidence="1">
    <location>
        <begin position="74"/>
        <end position="83"/>
    </location>
</feature>
<feature type="compositionally biased region" description="Basic and acidic residues" evidence="1">
    <location>
        <begin position="130"/>
        <end position="155"/>
    </location>
</feature>
<dbReference type="PANTHER" id="PTHR22959">
    <property type="entry name" value="PYM PROTEIN"/>
    <property type="match status" value="1"/>
</dbReference>
<dbReference type="GO" id="GO:0003723">
    <property type="term" value="F:RNA binding"/>
    <property type="evidence" value="ECO:0007669"/>
    <property type="project" value="TreeGrafter"/>
</dbReference>
<dbReference type="OrthoDB" id="21625at2759"/>
<dbReference type="Pfam" id="PF09282">
    <property type="entry name" value="Mago-bind"/>
    <property type="match status" value="1"/>
</dbReference>